<keyword evidence="2" id="KW-1185">Reference proteome</keyword>
<dbReference type="AlphaFoldDB" id="A0A284VIK6"/>
<evidence type="ECO:0000313" key="2">
    <source>
        <dbReference type="Proteomes" id="UP000218615"/>
    </source>
</evidence>
<sequence length="40" mass="4654">MDFPVVVELYFGFSDFYFWVGLKELFVVGPCDFEQGSILI</sequence>
<protein>
    <submittedName>
        <fullName evidence="1">Uncharacterized protein</fullName>
    </submittedName>
</protein>
<name>A0A284VIK6_9EURY</name>
<organism evidence="1 2">
    <name type="scientific">Candidatus Methanoperedens nitratireducens</name>
    <dbReference type="NCBI Taxonomy" id="1392998"/>
    <lineage>
        <taxon>Archaea</taxon>
        <taxon>Methanobacteriati</taxon>
        <taxon>Methanobacteriota</taxon>
        <taxon>Stenosarchaea group</taxon>
        <taxon>Methanomicrobia</taxon>
        <taxon>Methanosarcinales</taxon>
        <taxon>ANME-2 cluster</taxon>
        <taxon>Candidatus Methanoperedentaceae</taxon>
        <taxon>Candidatus Methanoperedens</taxon>
    </lineage>
</organism>
<reference evidence="2" key="1">
    <citation type="submission" date="2017-06" db="EMBL/GenBank/DDBJ databases">
        <authorList>
            <person name="Cremers G."/>
        </authorList>
    </citation>
    <scope>NUCLEOTIDE SEQUENCE [LARGE SCALE GENOMIC DNA]</scope>
</reference>
<gene>
    <name evidence="1" type="ORF">MNV_1030037</name>
</gene>
<proteinExistence type="predicted"/>
<evidence type="ECO:0000313" key="1">
    <source>
        <dbReference type="EMBL" id="SNQ59017.1"/>
    </source>
</evidence>
<accession>A0A284VIK6</accession>
<dbReference type="Proteomes" id="UP000218615">
    <property type="component" value="Unassembled WGS sequence"/>
</dbReference>
<dbReference type="EMBL" id="FZMP01000006">
    <property type="protein sequence ID" value="SNQ59017.1"/>
    <property type="molecule type" value="Genomic_DNA"/>
</dbReference>